<evidence type="ECO:0000313" key="2">
    <source>
        <dbReference type="EMBL" id="MCJ0764510.1"/>
    </source>
</evidence>
<dbReference type="InterPro" id="IPR036779">
    <property type="entry name" value="LysM_dom_sf"/>
</dbReference>
<dbReference type="EMBL" id="JALGBI010000001">
    <property type="protein sequence ID" value="MCJ0764510.1"/>
    <property type="molecule type" value="Genomic_DNA"/>
</dbReference>
<protein>
    <submittedName>
        <fullName evidence="2">LysM peptidoglycan-binding domain-containing protein</fullName>
    </submittedName>
</protein>
<evidence type="ECO:0000259" key="1">
    <source>
        <dbReference type="PROSITE" id="PS51782"/>
    </source>
</evidence>
<gene>
    <name evidence="2" type="ORF">MMF98_14930</name>
</gene>
<dbReference type="Proteomes" id="UP001139447">
    <property type="component" value="Unassembled WGS sequence"/>
</dbReference>
<organism evidence="2 3">
    <name type="scientific">Variovorax terrae</name>
    <dbReference type="NCBI Taxonomy" id="2923278"/>
    <lineage>
        <taxon>Bacteria</taxon>
        <taxon>Pseudomonadati</taxon>
        <taxon>Pseudomonadota</taxon>
        <taxon>Betaproteobacteria</taxon>
        <taxon>Burkholderiales</taxon>
        <taxon>Comamonadaceae</taxon>
        <taxon>Variovorax</taxon>
    </lineage>
</organism>
<dbReference type="Gene3D" id="3.10.350.10">
    <property type="entry name" value="LysM domain"/>
    <property type="match status" value="1"/>
</dbReference>
<dbReference type="InterPro" id="IPR018392">
    <property type="entry name" value="LysM"/>
</dbReference>
<keyword evidence="3" id="KW-1185">Reference proteome</keyword>
<feature type="domain" description="LysM" evidence="1">
    <location>
        <begin position="259"/>
        <end position="309"/>
    </location>
</feature>
<proteinExistence type="predicted"/>
<comment type="caution">
    <text evidence="2">The sequence shown here is derived from an EMBL/GenBank/DDBJ whole genome shotgun (WGS) entry which is preliminary data.</text>
</comment>
<dbReference type="RefSeq" id="WP_243307165.1">
    <property type="nucleotide sequence ID" value="NZ_JALGBI010000001.1"/>
</dbReference>
<sequence>MANYDYDANGLLTTTTLSTGQRTVRTNDLAGRVIQYQEWNADGTGRSSSSRTWDKDNKLLDDHNDLKNSGTRYSYLNDGTLSGSVTYSADSSATTITTSYGYLWFDDAKQAGIDVQASNGQVNGPWAPGFTRFGYDVNGNLKTAYDPTGRRSFSYYTDAQGHILQRDELMGGTFDQASRTVIGASKNRTQSYYYFDGRRIGNVGNDGVEREDYAQQLARPLDAPSDPDSKYKNFTPVASADFDQNYQPINATYPSSSASSYTVREGESLQSIARSVWGDASLWYLIADANGLQGTQPGVALTANTVLAIPNKVTNIHNTSQTFRPYDAGKAIGDTSPTIPNPPPAGDDDDCGGLGEIIMIVVAIVVVINGGPDISEYFAEIGAEAAAAEAAASAAAIGGSEAAVATAYGSAYASALAAPGAFVTAAAGAVTGIAASVASQLTGMALGVQKSFDWKGVALGALGGGVAGGLQGAGILANSPALRMAAGSAITQGLAVATGLQQRFDWKGVMASAAQGYMGEYLSKDVMGEQAKRLVGNLGGGLAYAAVHGGSVAQALPGIIANAVGNTVADNLRGQTTQRGVSALEGVFGNGLEGAFVDNAGRLGTKEDRLGDFIAQQQAAQDQRDRSTALYGLNSGGTARLGEPSGSGVAEWWNGVDRAISRSATEQAAIEQRLVELAPKPVSFGPSIMLADAGGGSPFTRGSSGPSFQEINDRKVLAGAYDRINEIGRAWSAGDYGSVWRHVTFESSGEARAALNQRMNPTPTVEQLRFQTDIGLAVGGPLTGWAAGARLLDAPDNIVNGIGVAQSGLIGSFAPAVLGRGSLVARPEWGGPVSYSFVDSPSVGLGKEFTQTQKINIYAENIRVNGGVLRSDLNGEVLVLPVRNQSGVTPPLNAAQIDHVVPRRPADPTVSPGSNSYTNAEVLSRVQNRWKSNR</sequence>
<dbReference type="PROSITE" id="PS51782">
    <property type="entry name" value="LYSM"/>
    <property type="match status" value="1"/>
</dbReference>
<name>A0A9X2AP57_9BURK</name>
<accession>A0A9X2AP57</accession>
<evidence type="ECO:0000313" key="3">
    <source>
        <dbReference type="Proteomes" id="UP001139447"/>
    </source>
</evidence>
<reference evidence="2" key="1">
    <citation type="submission" date="2022-03" db="EMBL/GenBank/DDBJ databases">
        <authorList>
            <person name="Woo C.Y."/>
        </authorList>
    </citation>
    <scope>NUCLEOTIDE SEQUENCE</scope>
    <source>
        <strain evidence="2">CYS-02</strain>
    </source>
</reference>
<dbReference type="AlphaFoldDB" id="A0A9X2AP57"/>